<keyword evidence="1 6" id="KW-0813">Transport</keyword>
<dbReference type="NCBIfam" id="TIGR01947">
    <property type="entry name" value="rnfG"/>
    <property type="match status" value="1"/>
</dbReference>
<comment type="cofactor">
    <cofactor evidence="6">
        <name>FMN</name>
        <dbReference type="ChEBI" id="CHEBI:58210"/>
    </cofactor>
</comment>
<dbReference type="PIRSF" id="PIRSF006091">
    <property type="entry name" value="E_trnsport_RnfG"/>
    <property type="match status" value="1"/>
</dbReference>
<evidence type="ECO:0000259" key="7">
    <source>
        <dbReference type="SMART" id="SM00900"/>
    </source>
</evidence>
<keyword evidence="6" id="KW-1003">Cell membrane</keyword>
<evidence type="ECO:0000256" key="6">
    <source>
        <dbReference type="HAMAP-Rule" id="MF_00479"/>
    </source>
</evidence>
<dbReference type="PANTHER" id="PTHR36118:SF1">
    <property type="entry name" value="ION-TRANSLOCATING OXIDOREDUCTASE COMPLEX SUBUNIT G"/>
    <property type="match status" value="1"/>
</dbReference>
<evidence type="ECO:0000256" key="2">
    <source>
        <dbReference type="ARBA" id="ARBA00022553"/>
    </source>
</evidence>
<keyword evidence="6" id="KW-0997">Cell inner membrane</keyword>
<comment type="function">
    <text evidence="6">Part of a membrane-bound complex that couples electron transfer with translocation of ions across the membrane.</text>
</comment>
<accession>A0AA49FM03</accession>
<keyword evidence="6" id="KW-1133">Transmembrane helix</keyword>
<evidence type="ECO:0000256" key="5">
    <source>
        <dbReference type="ARBA" id="ARBA00022982"/>
    </source>
</evidence>
<organism evidence="8">
    <name type="scientific">Candidatus Nitricoxidivorans perseverans</name>
    <dbReference type="NCBI Taxonomy" id="2975601"/>
    <lineage>
        <taxon>Bacteria</taxon>
        <taxon>Pseudomonadati</taxon>
        <taxon>Pseudomonadota</taxon>
        <taxon>Betaproteobacteria</taxon>
        <taxon>Nitrosomonadales</taxon>
        <taxon>Sterolibacteriaceae</taxon>
        <taxon>Candidatus Nitricoxidivorans</taxon>
    </lineage>
</organism>
<dbReference type="GO" id="GO:0010181">
    <property type="term" value="F:FMN binding"/>
    <property type="evidence" value="ECO:0007669"/>
    <property type="project" value="InterPro"/>
</dbReference>
<dbReference type="InterPro" id="IPR010209">
    <property type="entry name" value="Ion_transpt_RnfG/RsxG"/>
</dbReference>
<dbReference type="InterPro" id="IPR007329">
    <property type="entry name" value="FMN-bd"/>
</dbReference>
<evidence type="ECO:0000256" key="4">
    <source>
        <dbReference type="ARBA" id="ARBA00022643"/>
    </source>
</evidence>
<comment type="subunit">
    <text evidence="6">The complex is composed of six subunits: RnfA, RnfB, RnfC, RnfD, RnfE and RnfG.</text>
</comment>
<keyword evidence="2 6" id="KW-0597">Phosphoprotein</keyword>
<dbReference type="GO" id="GO:0005886">
    <property type="term" value="C:plasma membrane"/>
    <property type="evidence" value="ECO:0007669"/>
    <property type="project" value="UniProtKB-SubCell"/>
</dbReference>
<comment type="similarity">
    <text evidence="6">Belongs to the RnfG family.</text>
</comment>
<keyword evidence="6" id="KW-1278">Translocase</keyword>
<protein>
    <recommendedName>
        <fullName evidence="6">Ion-translocating oxidoreductase complex subunit G</fullName>
        <ecNumber evidence="6">7.-.-.-</ecNumber>
    </recommendedName>
    <alternativeName>
        <fullName evidence="6">Rnf electron transport complex subunit G</fullName>
    </alternativeName>
</protein>
<dbReference type="KEGG" id="npv:OHM77_01870"/>
<dbReference type="PANTHER" id="PTHR36118">
    <property type="entry name" value="ION-TRANSLOCATING OXIDOREDUCTASE COMPLEX SUBUNIT G"/>
    <property type="match status" value="1"/>
</dbReference>
<dbReference type="EMBL" id="CP107246">
    <property type="protein sequence ID" value="WIM06065.1"/>
    <property type="molecule type" value="Genomic_DNA"/>
</dbReference>
<dbReference type="GO" id="GO:0009055">
    <property type="term" value="F:electron transfer activity"/>
    <property type="evidence" value="ECO:0007669"/>
    <property type="project" value="InterPro"/>
</dbReference>
<reference evidence="8" key="1">
    <citation type="journal article" date="2023" name="Nat. Microbiol.">
        <title>Enrichment and characterization of a nitric oxide-reducing microbial community in a continuous bioreactor.</title>
        <authorList>
            <person name="Garrido-Amador P."/>
            <person name="Stortenbeker N."/>
            <person name="Wessels H.J.C.T."/>
            <person name="Speth D.R."/>
            <person name="Garcia-Heredia I."/>
            <person name="Kartal B."/>
        </authorList>
    </citation>
    <scope>NUCLEOTIDE SEQUENCE</scope>
    <source>
        <strain evidence="8">MAG1</strain>
    </source>
</reference>
<feature type="modified residue" description="FMN phosphoryl threonine" evidence="6">
    <location>
        <position position="177"/>
    </location>
</feature>
<comment type="subcellular location">
    <subcellularLocation>
        <location evidence="6">Cell inner membrane</location>
        <topology evidence="6">Single-pass membrane protein</topology>
    </subcellularLocation>
</comment>
<keyword evidence="6" id="KW-0472">Membrane</keyword>
<keyword evidence="6" id="KW-0812">Transmembrane</keyword>
<evidence type="ECO:0000256" key="3">
    <source>
        <dbReference type="ARBA" id="ARBA00022630"/>
    </source>
</evidence>
<keyword evidence="4 6" id="KW-0288">FMN</keyword>
<evidence type="ECO:0000313" key="8">
    <source>
        <dbReference type="EMBL" id="WIM06065.1"/>
    </source>
</evidence>
<dbReference type="Proteomes" id="UP001234916">
    <property type="component" value="Chromosome"/>
</dbReference>
<dbReference type="GO" id="GO:0022900">
    <property type="term" value="P:electron transport chain"/>
    <property type="evidence" value="ECO:0007669"/>
    <property type="project" value="UniProtKB-UniRule"/>
</dbReference>
<sequence>MSTVALWRDKLAYQPASLAIVALLASAALAFGNHATRDDILRAEERDLQASLSQVLPEGYADNDLLGDTMKIADGDGKPVTLYRARKAGVVNGAVFQASSRGYAGDIVVLIGVDAAGRMLGARVVKHVETPGLGDKIEIAKAKWIRGFDGKSLGDPTPEKWAVKKDGGVFDQFAGATITPRAVVKAVKGGLEFFAAHRDEILNGG</sequence>
<keyword evidence="5 6" id="KW-0249">Electron transport</keyword>
<keyword evidence="3 6" id="KW-0285">Flavoprotein</keyword>
<proteinExistence type="inferred from homology"/>
<dbReference type="HAMAP" id="MF_00479">
    <property type="entry name" value="RsxG_RnfG"/>
    <property type="match status" value="1"/>
</dbReference>
<dbReference type="Pfam" id="PF04205">
    <property type="entry name" value="FMN_bind"/>
    <property type="match status" value="1"/>
</dbReference>
<dbReference type="SMART" id="SM00900">
    <property type="entry name" value="FMN_bind"/>
    <property type="match status" value="1"/>
</dbReference>
<feature type="domain" description="FMN-binding" evidence="7">
    <location>
        <begin position="102"/>
        <end position="194"/>
    </location>
</feature>
<gene>
    <name evidence="8" type="primary">rsxG</name>
    <name evidence="6" type="synonym">rnfG</name>
    <name evidence="8" type="ORF">OHM77_01870</name>
</gene>
<dbReference type="EC" id="7.-.-.-" evidence="6"/>
<name>A0AA49FM03_9PROT</name>
<evidence type="ECO:0000256" key="1">
    <source>
        <dbReference type="ARBA" id="ARBA00022448"/>
    </source>
</evidence>
<dbReference type="NCBIfam" id="NF002519">
    <property type="entry name" value="PRK01908.1"/>
    <property type="match status" value="1"/>
</dbReference>
<dbReference type="AlphaFoldDB" id="A0AA49FM03"/>